<comment type="pathway">
    <text evidence="1 11">Metabolic intermediate biosynthesis; 1-deoxy-D-xylulose 5-phosphate biosynthesis; 1-deoxy-D-xylulose 5-phosphate from D-glyceraldehyde 3-phosphate and pyruvate: step 1/1.</text>
</comment>
<dbReference type="GO" id="GO:0008661">
    <property type="term" value="F:1-deoxy-D-xylulose-5-phosphate synthase activity"/>
    <property type="evidence" value="ECO:0007669"/>
    <property type="project" value="UniProtKB-UniRule"/>
</dbReference>
<dbReference type="Gene3D" id="3.40.50.920">
    <property type="match status" value="1"/>
</dbReference>
<feature type="binding site" evidence="11">
    <location>
        <position position="367"/>
    </location>
    <ligand>
        <name>thiamine diphosphate</name>
        <dbReference type="ChEBI" id="CHEBI:58937"/>
    </ligand>
</feature>
<comment type="function">
    <text evidence="10 11">Catalyzes the acyloin condensation reaction between C atoms 2 and 3 of pyruvate and glyceraldehyde 3-phosphate to yield 1-deoxy-D-xylulose-5-phosphate (DXP).</text>
</comment>
<keyword evidence="5 11" id="KW-0479">Metal-binding</keyword>
<dbReference type="InterPro" id="IPR009014">
    <property type="entry name" value="Transketo_C/PFOR_II"/>
</dbReference>
<feature type="region of interest" description="Disordered" evidence="12">
    <location>
        <begin position="290"/>
        <end position="316"/>
    </location>
</feature>
<dbReference type="PANTHER" id="PTHR43322:SF5">
    <property type="entry name" value="1-DEOXY-D-XYLULOSE-5-PHOSPHATE SYNTHASE, CHLOROPLASTIC"/>
    <property type="match status" value="1"/>
</dbReference>
<keyword evidence="8 11" id="KW-0786">Thiamine pyrophosphate</keyword>
<feature type="binding site" evidence="11">
    <location>
        <position position="147"/>
    </location>
    <ligand>
        <name>Mg(2+)</name>
        <dbReference type="ChEBI" id="CHEBI:18420"/>
    </ligand>
</feature>
<keyword evidence="4 11" id="KW-0808">Transferase</keyword>
<evidence type="ECO:0000256" key="1">
    <source>
        <dbReference type="ARBA" id="ARBA00004980"/>
    </source>
</evidence>
<evidence type="ECO:0000259" key="13">
    <source>
        <dbReference type="SMART" id="SM00861"/>
    </source>
</evidence>
<dbReference type="InterPro" id="IPR049557">
    <property type="entry name" value="Transketolase_CS"/>
</dbReference>
<dbReference type="OrthoDB" id="9803371at2"/>
<dbReference type="Pfam" id="PF13292">
    <property type="entry name" value="DXP_synthase_N"/>
    <property type="match status" value="1"/>
</dbReference>
<comment type="cofactor">
    <cofactor evidence="11">
        <name>Mg(2+)</name>
        <dbReference type="ChEBI" id="CHEBI:18420"/>
    </cofactor>
    <text evidence="11">Binds 1 Mg(2+) ion per subunit.</text>
</comment>
<dbReference type="STRING" id="525904.Tter_1852"/>
<dbReference type="NCBIfam" id="NF003933">
    <property type="entry name" value="PRK05444.2-2"/>
    <property type="match status" value="1"/>
</dbReference>
<dbReference type="InterPro" id="IPR029061">
    <property type="entry name" value="THDP-binding"/>
</dbReference>
<name>D1CD93_THET1</name>
<sequence>MSRILDTIESPDQLKNLTHDQLKQLAQEMRERLVETVYGVTGGHFSSNLGTVEIAIALHTVFDSPRDKIIWDVGHQAYPHKMLTGRNKLMHTIRQYGGLAPFLMREESPHDQFGAGHASTSISAALGMAVARDMQGEDYHVVAVIGDGALTGGMALEALNNLGHLGTKMIVLLNDNEMSIYPNVGVVPRLLTRLRTSRTYHRAKGDVVSILQRMPAGDALVELGKRFKDSVKELVIPNMMWEELGLTYLGPIDGHNLADLQETLTLAKQLDRPVLIHAITIKGKGFEPAEAESKTHKWHSVTPKSPGKSDNKPSAPRYQDVFAQTLIRLAEEDERIVGITAAMPDGTSLDQFGKRFPDRMFDVGIAEQHAVTFAAGLAAAGMRPVAAIYSTFLQRAYDQVVHDVAMQNLPVVFAMDRAGIAGNDGRTHHGALDISYLRCVPNMTLMAPKDENELQHMLKTALSLEGPAAIRYPRGNGYGVPLSETFHVIPVGTWELLQEGEDLLILATGYSVYQALEAAKILSKQDGIFATVVNCRFIKPLDEELLQKLVAKHDYLITVEENVRMGGFGSAVLESLADHSMVPSRFVRLGMPDRYVEHGSQEILRKILGLDAEGIAQTARELLYKTTDLRDKTLKDVHQR</sequence>
<feature type="domain" description="Transketolase-like pyrimidine-binding" evidence="13">
    <location>
        <begin position="316"/>
        <end position="480"/>
    </location>
</feature>
<feature type="binding site" evidence="11">
    <location>
        <position position="75"/>
    </location>
    <ligand>
        <name>thiamine diphosphate</name>
        <dbReference type="ChEBI" id="CHEBI:58937"/>
    </ligand>
</feature>
<dbReference type="Pfam" id="PF02780">
    <property type="entry name" value="Transketolase_C"/>
    <property type="match status" value="1"/>
</dbReference>
<keyword evidence="6 11" id="KW-0460">Magnesium</keyword>
<organism evidence="14 15">
    <name type="scientific">Thermobaculum terrenum (strain ATCC BAA-798 / CCMEE 7001 / YNP1)</name>
    <dbReference type="NCBI Taxonomy" id="525904"/>
    <lineage>
        <taxon>Bacteria</taxon>
        <taxon>Bacillati</taxon>
        <taxon>Chloroflexota</taxon>
        <taxon>Chloroflexia</taxon>
        <taxon>Candidatus Thermobaculales</taxon>
        <taxon>Candidatus Thermobaculaceae</taxon>
        <taxon>Thermobaculum</taxon>
    </lineage>
</organism>
<dbReference type="CDD" id="cd02007">
    <property type="entry name" value="TPP_DXS"/>
    <property type="match status" value="1"/>
</dbReference>
<dbReference type="InterPro" id="IPR005475">
    <property type="entry name" value="Transketolase-like_Pyr-bd"/>
</dbReference>
<dbReference type="NCBIfam" id="TIGR00204">
    <property type="entry name" value="dxs"/>
    <property type="match status" value="1"/>
</dbReference>
<dbReference type="SMART" id="SM00861">
    <property type="entry name" value="Transket_pyr"/>
    <property type="match status" value="1"/>
</dbReference>
<evidence type="ECO:0000256" key="7">
    <source>
        <dbReference type="ARBA" id="ARBA00022977"/>
    </source>
</evidence>
<dbReference type="PANTHER" id="PTHR43322">
    <property type="entry name" value="1-D-DEOXYXYLULOSE 5-PHOSPHATE SYNTHASE-RELATED"/>
    <property type="match status" value="1"/>
</dbReference>
<dbReference type="PROSITE" id="PS00801">
    <property type="entry name" value="TRANSKETOLASE_1"/>
    <property type="match status" value="1"/>
</dbReference>
<evidence type="ECO:0000256" key="9">
    <source>
        <dbReference type="ARBA" id="ARBA00023229"/>
    </source>
</evidence>
<dbReference type="UniPathway" id="UPA00064">
    <property type="reaction ID" value="UER00091"/>
</dbReference>
<dbReference type="SUPFAM" id="SSF52518">
    <property type="entry name" value="Thiamin diphosphate-binding fold (THDP-binding)"/>
    <property type="match status" value="2"/>
</dbReference>
<evidence type="ECO:0000256" key="8">
    <source>
        <dbReference type="ARBA" id="ARBA00023052"/>
    </source>
</evidence>
<dbReference type="AlphaFoldDB" id="D1CD93"/>
<reference evidence="15" key="1">
    <citation type="journal article" date="2010" name="Stand. Genomic Sci.">
        <title>Complete genome sequence of 'Thermobaculum terrenum' type strain (YNP1).</title>
        <authorList>
            <person name="Kiss H."/>
            <person name="Cleland D."/>
            <person name="Lapidus A."/>
            <person name="Lucas S."/>
            <person name="Glavina Del Rio T."/>
            <person name="Nolan M."/>
            <person name="Tice H."/>
            <person name="Han C."/>
            <person name="Goodwin L."/>
            <person name="Pitluck S."/>
            <person name="Liolios K."/>
            <person name="Ivanova N."/>
            <person name="Mavromatis K."/>
            <person name="Ovchinnikova G."/>
            <person name="Pati A."/>
            <person name="Chen A."/>
            <person name="Palaniappan K."/>
            <person name="Land M."/>
            <person name="Hauser L."/>
            <person name="Chang Y."/>
            <person name="Jeffries C."/>
            <person name="Lu M."/>
            <person name="Brettin T."/>
            <person name="Detter J."/>
            <person name="Goker M."/>
            <person name="Tindall B."/>
            <person name="Beck B."/>
            <person name="McDermott T."/>
            <person name="Woyke T."/>
            <person name="Bristow J."/>
            <person name="Eisen J."/>
            <person name="Markowitz V."/>
            <person name="Hugenholtz P."/>
            <person name="Kyrpides N."/>
            <person name="Klenk H."/>
            <person name="Cheng J."/>
        </authorList>
    </citation>
    <scope>NUCLEOTIDE SEQUENCE [LARGE SCALE GENOMIC DNA]</scope>
    <source>
        <strain evidence="15">ATCC BAA-798 / YNP1</strain>
    </source>
</reference>
<feature type="binding site" evidence="11">
    <location>
        <begin position="116"/>
        <end position="118"/>
    </location>
    <ligand>
        <name>thiamine diphosphate</name>
        <dbReference type="ChEBI" id="CHEBI:58937"/>
    </ligand>
</feature>
<feature type="binding site" evidence="11">
    <location>
        <position position="176"/>
    </location>
    <ligand>
        <name>Mg(2+)</name>
        <dbReference type="ChEBI" id="CHEBI:18420"/>
    </ligand>
</feature>
<evidence type="ECO:0000256" key="11">
    <source>
        <dbReference type="HAMAP-Rule" id="MF_00315"/>
    </source>
</evidence>
<dbReference type="GO" id="GO:0000287">
    <property type="term" value="F:magnesium ion binding"/>
    <property type="evidence" value="ECO:0007669"/>
    <property type="project" value="UniProtKB-UniRule"/>
</dbReference>
<dbReference type="KEGG" id="ttr:Tter_1852"/>
<dbReference type="SUPFAM" id="SSF52922">
    <property type="entry name" value="TK C-terminal domain-like"/>
    <property type="match status" value="1"/>
</dbReference>
<evidence type="ECO:0000256" key="6">
    <source>
        <dbReference type="ARBA" id="ARBA00022842"/>
    </source>
</evidence>
<proteinExistence type="inferred from homology"/>
<dbReference type="GO" id="GO:0005829">
    <property type="term" value="C:cytosol"/>
    <property type="evidence" value="ECO:0007669"/>
    <property type="project" value="TreeGrafter"/>
</dbReference>
<dbReference type="HOGENOM" id="CLU_009227_1_4_0"/>
<gene>
    <name evidence="11" type="primary">dxs</name>
    <name evidence="14" type="ordered locus">Tter_1852</name>
</gene>
<protein>
    <recommendedName>
        <fullName evidence="11">1-deoxy-D-xylulose-5-phosphate synthase</fullName>
        <ecNumber evidence="11">2.2.1.7</ecNumber>
    </recommendedName>
    <alternativeName>
        <fullName evidence="11">1-deoxyxylulose-5-phosphate synthase</fullName>
        <shortName evidence="11">DXP synthase</shortName>
        <shortName evidence="11">DXPS</shortName>
    </alternativeName>
</protein>
<comment type="similarity">
    <text evidence="2 11">Belongs to the transketolase family. DXPS subfamily.</text>
</comment>
<evidence type="ECO:0000256" key="2">
    <source>
        <dbReference type="ARBA" id="ARBA00011081"/>
    </source>
</evidence>
<dbReference type="GO" id="GO:0009228">
    <property type="term" value="P:thiamine biosynthetic process"/>
    <property type="evidence" value="ECO:0007669"/>
    <property type="project" value="UniProtKB-UniRule"/>
</dbReference>
<dbReference type="GO" id="GO:0016114">
    <property type="term" value="P:terpenoid biosynthetic process"/>
    <property type="evidence" value="ECO:0007669"/>
    <property type="project" value="UniProtKB-UniRule"/>
</dbReference>
<dbReference type="Proteomes" id="UP000000323">
    <property type="component" value="Chromosome 1"/>
</dbReference>
<dbReference type="EC" id="2.2.1.7" evidence="11"/>
<dbReference type="Gene3D" id="3.40.50.970">
    <property type="match status" value="2"/>
</dbReference>
<dbReference type="FunFam" id="3.40.50.970:FF:000005">
    <property type="entry name" value="1-deoxy-D-xylulose-5-phosphate synthase"/>
    <property type="match status" value="1"/>
</dbReference>
<evidence type="ECO:0000313" key="15">
    <source>
        <dbReference type="Proteomes" id="UP000000323"/>
    </source>
</evidence>
<keyword evidence="15" id="KW-1185">Reference proteome</keyword>
<dbReference type="Pfam" id="PF02779">
    <property type="entry name" value="Transket_pyr"/>
    <property type="match status" value="1"/>
</dbReference>
<dbReference type="eggNOG" id="COG1154">
    <property type="taxonomic scope" value="Bacteria"/>
</dbReference>
<keyword evidence="9 11" id="KW-0414">Isoprene biosynthesis</keyword>
<dbReference type="CDD" id="cd07033">
    <property type="entry name" value="TPP_PYR_DXS_TK_like"/>
    <property type="match status" value="1"/>
</dbReference>
<dbReference type="GO" id="GO:0030976">
    <property type="term" value="F:thiamine pyrophosphate binding"/>
    <property type="evidence" value="ECO:0007669"/>
    <property type="project" value="UniProtKB-UniRule"/>
</dbReference>
<feature type="binding site" evidence="11">
    <location>
        <begin position="148"/>
        <end position="149"/>
    </location>
    <ligand>
        <name>thiamine diphosphate</name>
        <dbReference type="ChEBI" id="CHEBI:58937"/>
    </ligand>
</feature>
<dbReference type="FunFam" id="3.40.50.920:FF:000002">
    <property type="entry name" value="1-deoxy-D-xylulose-5-phosphate synthase"/>
    <property type="match status" value="1"/>
</dbReference>
<dbReference type="HAMAP" id="MF_00315">
    <property type="entry name" value="DXP_synth"/>
    <property type="match status" value="1"/>
</dbReference>
<comment type="cofactor">
    <cofactor evidence="11">
        <name>thiamine diphosphate</name>
        <dbReference type="ChEBI" id="CHEBI:58937"/>
    </cofactor>
    <text evidence="11">Binds 1 thiamine pyrophosphate per subunit.</text>
</comment>
<evidence type="ECO:0000256" key="3">
    <source>
        <dbReference type="ARBA" id="ARBA00011738"/>
    </source>
</evidence>
<feature type="binding site" evidence="11">
    <location>
        <position position="286"/>
    </location>
    <ligand>
        <name>thiamine diphosphate</name>
        <dbReference type="ChEBI" id="CHEBI:58937"/>
    </ligand>
</feature>
<dbReference type="GO" id="GO:0019288">
    <property type="term" value="P:isopentenyl diphosphate biosynthetic process, methylerythritol 4-phosphate pathway"/>
    <property type="evidence" value="ECO:0007669"/>
    <property type="project" value="TreeGrafter"/>
</dbReference>
<evidence type="ECO:0000256" key="4">
    <source>
        <dbReference type="ARBA" id="ARBA00022679"/>
    </source>
</evidence>
<feature type="binding site" evidence="11">
    <location>
        <position position="176"/>
    </location>
    <ligand>
        <name>thiamine diphosphate</name>
        <dbReference type="ChEBI" id="CHEBI:58937"/>
    </ligand>
</feature>
<evidence type="ECO:0000256" key="12">
    <source>
        <dbReference type="SAM" id="MobiDB-lite"/>
    </source>
</evidence>
<evidence type="ECO:0000313" key="14">
    <source>
        <dbReference type="EMBL" id="ACZ42758.1"/>
    </source>
</evidence>
<dbReference type="RefSeq" id="WP_012875789.1">
    <property type="nucleotide sequence ID" value="NC_013525.1"/>
</dbReference>
<dbReference type="InterPro" id="IPR005477">
    <property type="entry name" value="Dxylulose-5-P_synthase"/>
</dbReference>
<keyword evidence="7 11" id="KW-0784">Thiamine biosynthesis</keyword>
<dbReference type="EMBL" id="CP001825">
    <property type="protein sequence ID" value="ACZ42758.1"/>
    <property type="molecule type" value="Genomic_DNA"/>
</dbReference>
<comment type="catalytic activity">
    <reaction evidence="11">
        <text>D-glyceraldehyde 3-phosphate + pyruvate + H(+) = 1-deoxy-D-xylulose 5-phosphate + CO2</text>
        <dbReference type="Rhea" id="RHEA:12605"/>
        <dbReference type="ChEBI" id="CHEBI:15361"/>
        <dbReference type="ChEBI" id="CHEBI:15378"/>
        <dbReference type="ChEBI" id="CHEBI:16526"/>
        <dbReference type="ChEBI" id="CHEBI:57792"/>
        <dbReference type="ChEBI" id="CHEBI:59776"/>
        <dbReference type="EC" id="2.2.1.7"/>
    </reaction>
</comment>
<comment type="subunit">
    <text evidence="3 11">Homodimer.</text>
</comment>
<evidence type="ECO:0000256" key="10">
    <source>
        <dbReference type="ARBA" id="ARBA00055605"/>
    </source>
</evidence>
<evidence type="ECO:0000256" key="5">
    <source>
        <dbReference type="ARBA" id="ARBA00022723"/>
    </source>
</evidence>
<dbReference type="InterPro" id="IPR033248">
    <property type="entry name" value="Transketolase_C"/>
</dbReference>
<accession>D1CD93</accession>